<proteinExistence type="predicted"/>
<dbReference type="EMBL" id="JAWDGP010004466">
    <property type="protein sequence ID" value="KAK3764175.1"/>
    <property type="molecule type" value="Genomic_DNA"/>
</dbReference>
<dbReference type="PANTHER" id="PTHR46599">
    <property type="entry name" value="PIGGYBAC TRANSPOSABLE ELEMENT-DERIVED PROTEIN 4"/>
    <property type="match status" value="1"/>
</dbReference>
<evidence type="ECO:0000313" key="2">
    <source>
        <dbReference type="Proteomes" id="UP001283361"/>
    </source>
</evidence>
<name>A0AAE1DBU1_9GAST</name>
<gene>
    <name evidence="1" type="ORF">RRG08_044104</name>
</gene>
<evidence type="ECO:0000313" key="1">
    <source>
        <dbReference type="EMBL" id="KAK3764175.1"/>
    </source>
</evidence>
<sequence length="131" mass="15271">MAGVDLSDQLLSYLLFHSKTVKWWKKLAFHLLTLTFIQAHILHNKFKRQHGQKTWKLEKFVRTLCYSLALRGNSGQLAQQMAPVPANNLDRLKGRHFPVPYDEQEGKKRGYCVVCYARLTKTGARRDELKE</sequence>
<protein>
    <submittedName>
        <fullName evidence="1">Uncharacterized protein</fullName>
    </submittedName>
</protein>
<accession>A0AAE1DBU1</accession>
<organism evidence="1 2">
    <name type="scientific">Elysia crispata</name>
    <name type="common">lettuce slug</name>
    <dbReference type="NCBI Taxonomy" id="231223"/>
    <lineage>
        <taxon>Eukaryota</taxon>
        <taxon>Metazoa</taxon>
        <taxon>Spiralia</taxon>
        <taxon>Lophotrochozoa</taxon>
        <taxon>Mollusca</taxon>
        <taxon>Gastropoda</taxon>
        <taxon>Heterobranchia</taxon>
        <taxon>Euthyneura</taxon>
        <taxon>Panpulmonata</taxon>
        <taxon>Sacoglossa</taxon>
        <taxon>Placobranchoidea</taxon>
        <taxon>Plakobranchidae</taxon>
        <taxon>Elysia</taxon>
    </lineage>
</organism>
<dbReference type="Proteomes" id="UP001283361">
    <property type="component" value="Unassembled WGS sequence"/>
</dbReference>
<keyword evidence="2" id="KW-1185">Reference proteome</keyword>
<dbReference type="AlphaFoldDB" id="A0AAE1DBU1"/>
<comment type="caution">
    <text evidence="1">The sequence shown here is derived from an EMBL/GenBank/DDBJ whole genome shotgun (WGS) entry which is preliminary data.</text>
</comment>
<dbReference type="PANTHER" id="PTHR46599:SF3">
    <property type="entry name" value="PIGGYBAC TRANSPOSABLE ELEMENT-DERIVED PROTEIN 4"/>
    <property type="match status" value="1"/>
</dbReference>
<reference evidence="1" key="1">
    <citation type="journal article" date="2023" name="G3 (Bethesda)">
        <title>A reference genome for the long-term kleptoplast-retaining sea slug Elysia crispata morphotype clarki.</title>
        <authorList>
            <person name="Eastman K.E."/>
            <person name="Pendleton A.L."/>
            <person name="Shaikh M.A."/>
            <person name="Suttiyut T."/>
            <person name="Ogas R."/>
            <person name="Tomko P."/>
            <person name="Gavelis G."/>
            <person name="Widhalm J.R."/>
            <person name="Wisecaver J.H."/>
        </authorList>
    </citation>
    <scope>NUCLEOTIDE SEQUENCE</scope>
    <source>
        <strain evidence="1">ECLA1</strain>
    </source>
</reference>